<evidence type="ECO:0000313" key="3">
    <source>
        <dbReference type="EMBL" id="KAK6936805.1"/>
    </source>
</evidence>
<keyword evidence="4" id="KW-1185">Reference proteome</keyword>
<comment type="caution">
    <text evidence="3">The sequence shown here is derived from an EMBL/GenBank/DDBJ whole genome shotgun (WGS) entry which is preliminary data.</text>
</comment>
<reference evidence="3 4" key="1">
    <citation type="submission" date="2023-12" db="EMBL/GenBank/DDBJ databases">
        <title>A high-quality genome assembly for Dillenia turbinata (Dilleniales).</title>
        <authorList>
            <person name="Chanderbali A."/>
        </authorList>
    </citation>
    <scope>NUCLEOTIDE SEQUENCE [LARGE SCALE GENOMIC DNA]</scope>
    <source>
        <strain evidence="3">LSX21</strain>
        <tissue evidence="3">Leaf</tissue>
    </source>
</reference>
<comment type="similarity">
    <text evidence="1">Belongs to the multi antimicrobial extrusion (MATE) (TC 2.A.66.1) family.</text>
</comment>
<feature type="transmembrane region" description="Helical" evidence="2">
    <location>
        <begin position="140"/>
        <end position="160"/>
    </location>
</feature>
<dbReference type="InterPro" id="IPR002528">
    <property type="entry name" value="MATE_fam"/>
</dbReference>
<keyword evidence="2" id="KW-1133">Transmembrane helix</keyword>
<dbReference type="PANTHER" id="PTHR11206">
    <property type="entry name" value="MULTIDRUG RESISTANCE PROTEIN"/>
    <property type="match status" value="1"/>
</dbReference>
<dbReference type="GO" id="GO:0042910">
    <property type="term" value="F:xenobiotic transmembrane transporter activity"/>
    <property type="evidence" value="ECO:0007669"/>
    <property type="project" value="InterPro"/>
</dbReference>
<proteinExistence type="inferred from homology"/>
<dbReference type="Pfam" id="PF01554">
    <property type="entry name" value="MatE"/>
    <property type="match status" value="1"/>
</dbReference>
<feature type="transmembrane region" description="Helical" evidence="2">
    <location>
        <begin position="30"/>
        <end position="49"/>
    </location>
</feature>
<sequence length="187" mass="20332">MASASETLCGQAFGAGKIYLVGIYMQRSSIILIVASILLCPIYIFAAPVKLQGQEDDIADVAGKFTLLFIPQLFSLAITFPYSKVPSSIGQSRCAGLDWFRSSCYSHRVSRALHCWVRMGNNVMGGSDFPGLLSTRFGRLLVRLSLASAVMLCLQIWYMISIAVLTGHLDNAVIAIDALSRCMNING</sequence>
<protein>
    <submittedName>
        <fullName evidence="3">Multi antimicrobial extrusion protein</fullName>
    </submittedName>
</protein>
<evidence type="ECO:0000256" key="2">
    <source>
        <dbReference type="SAM" id="Phobius"/>
    </source>
</evidence>
<accession>A0AAN8VMD8</accession>
<dbReference type="GO" id="GO:0016020">
    <property type="term" value="C:membrane"/>
    <property type="evidence" value="ECO:0007669"/>
    <property type="project" value="InterPro"/>
</dbReference>
<evidence type="ECO:0000313" key="4">
    <source>
        <dbReference type="Proteomes" id="UP001370490"/>
    </source>
</evidence>
<dbReference type="GO" id="GO:0015297">
    <property type="term" value="F:antiporter activity"/>
    <property type="evidence" value="ECO:0007669"/>
    <property type="project" value="InterPro"/>
</dbReference>
<dbReference type="EMBL" id="JBAMMX010000007">
    <property type="protein sequence ID" value="KAK6936805.1"/>
    <property type="molecule type" value="Genomic_DNA"/>
</dbReference>
<keyword evidence="2" id="KW-0472">Membrane</keyword>
<organism evidence="3 4">
    <name type="scientific">Dillenia turbinata</name>
    <dbReference type="NCBI Taxonomy" id="194707"/>
    <lineage>
        <taxon>Eukaryota</taxon>
        <taxon>Viridiplantae</taxon>
        <taxon>Streptophyta</taxon>
        <taxon>Embryophyta</taxon>
        <taxon>Tracheophyta</taxon>
        <taxon>Spermatophyta</taxon>
        <taxon>Magnoliopsida</taxon>
        <taxon>eudicotyledons</taxon>
        <taxon>Gunneridae</taxon>
        <taxon>Pentapetalae</taxon>
        <taxon>Dilleniales</taxon>
        <taxon>Dilleniaceae</taxon>
        <taxon>Dillenia</taxon>
    </lineage>
</organism>
<gene>
    <name evidence="3" type="ORF">RJ641_033835</name>
</gene>
<evidence type="ECO:0000256" key="1">
    <source>
        <dbReference type="ARBA" id="ARBA00010199"/>
    </source>
</evidence>
<keyword evidence="2" id="KW-0812">Transmembrane</keyword>
<dbReference type="AlphaFoldDB" id="A0AAN8VMD8"/>
<dbReference type="Proteomes" id="UP001370490">
    <property type="component" value="Unassembled WGS sequence"/>
</dbReference>
<name>A0AAN8VMD8_9MAGN</name>